<evidence type="ECO:0000313" key="3">
    <source>
        <dbReference type="Proteomes" id="UP000030689"/>
    </source>
</evidence>
<dbReference type="PANTHER" id="PTHR31111">
    <property type="entry name" value="BNAA05G37150D PROTEIN-RELATED"/>
    <property type="match status" value="1"/>
</dbReference>
<dbReference type="SUPFAM" id="SSF81383">
    <property type="entry name" value="F-box domain"/>
    <property type="match status" value="1"/>
</dbReference>
<dbReference type="InterPro" id="IPR036047">
    <property type="entry name" value="F-box-like_dom_sf"/>
</dbReference>
<dbReference type="Pfam" id="PF00646">
    <property type="entry name" value="F-box"/>
    <property type="match status" value="1"/>
</dbReference>
<dbReference type="InterPro" id="IPR013187">
    <property type="entry name" value="F-box-assoc_dom_typ3"/>
</dbReference>
<dbReference type="AlphaFoldDB" id="V4LQ83"/>
<dbReference type="NCBIfam" id="TIGR01640">
    <property type="entry name" value="F_box_assoc_1"/>
    <property type="match status" value="1"/>
</dbReference>
<organism evidence="2 3">
    <name type="scientific">Eutrema salsugineum</name>
    <name type="common">Saltwater cress</name>
    <name type="synonym">Sisymbrium salsugineum</name>
    <dbReference type="NCBI Taxonomy" id="72664"/>
    <lineage>
        <taxon>Eukaryota</taxon>
        <taxon>Viridiplantae</taxon>
        <taxon>Streptophyta</taxon>
        <taxon>Embryophyta</taxon>
        <taxon>Tracheophyta</taxon>
        <taxon>Spermatophyta</taxon>
        <taxon>Magnoliopsida</taxon>
        <taxon>eudicotyledons</taxon>
        <taxon>Gunneridae</taxon>
        <taxon>Pentapetalae</taxon>
        <taxon>rosids</taxon>
        <taxon>malvids</taxon>
        <taxon>Brassicales</taxon>
        <taxon>Brassicaceae</taxon>
        <taxon>Eutremeae</taxon>
        <taxon>Eutrema</taxon>
    </lineage>
</organism>
<accession>V4LQ83</accession>
<evidence type="ECO:0000259" key="1">
    <source>
        <dbReference type="SMART" id="SM00256"/>
    </source>
</evidence>
<proteinExistence type="predicted"/>
<reference evidence="2 3" key="1">
    <citation type="journal article" date="2013" name="Front. Plant Sci.">
        <title>The Reference Genome of the Halophytic Plant Eutrema salsugineum.</title>
        <authorList>
            <person name="Yang R."/>
            <person name="Jarvis D.E."/>
            <person name="Chen H."/>
            <person name="Beilstein M.A."/>
            <person name="Grimwood J."/>
            <person name="Jenkins J."/>
            <person name="Shu S."/>
            <person name="Prochnik S."/>
            <person name="Xin M."/>
            <person name="Ma C."/>
            <person name="Schmutz J."/>
            <person name="Wing R.A."/>
            <person name="Mitchell-Olds T."/>
            <person name="Schumaker K.S."/>
            <person name="Wang X."/>
        </authorList>
    </citation>
    <scope>NUCLEOTIDE SEQUENCE [LARGE SCALE GENOMIC DNA]</scope>
</reference>
<sequence length="365" mass="42589">QKQIKVEHSKSTSSSFPIDLTSEILLRLPEKSVARFRCVFKLWSSITTDQYFINSFETQTRSPPLSLLLCFQKDDSLFVSTIPQHTLISNRSCSSSQPIDRYHSKIPGNYSHYHSMESVNGLICFEESGETGHLIVWNPSKKQFLTIPKPRKIWRERIVVLGYDPIDGKHKVVCIPFCNYFSDVCEVLTLGSAQESWRTVRTTYNHSAYRLSSVKCIKRIIYYLAYSDRRHGFVLMSFDVRSEKLDLRVLTSDIHYGTRLINYGGEDVEKDKWSSQDFHVPFRHHDLSLRTYFSLKGITHAGEFIYVPDTFHISFYILFFDPVRNSRRRLEFNRLLDDESGLDNGDQDKPYLHVFPNHIESQMSL</sequence>
<dbReference type="Gramene" id="ESQ44632">
    <property type="protein sequence ID" value="ESQ44632"/>
    <property type="gene ID" value="EUTSA_v10003347mg"/>
</dbReference>
<dbReference type="InterPro" id="IPR001810">
    <property type="entry name" value="F-box_dom"/>
</dbReference>
<dbReference type="CDD" id="cd22157">
    <property type="entry name" value="F-box_AtFBW1-like"/>
    <property type="match status" value="1"/>
</dbReference>
<dbReference type="SMART" id="SM00256">
    <property type="entry name" value="FBOX"/>
    <property type="match status" value="1"/>
</dbReference>
<feature type="non-terminal residue" evidence="2">
    <location>
        <position position="1"/>
    </location>
</feature>
<keyword evidence="3" id="KW-1185">Reference proteome</keyword>
<name>V4LQ83_EUTSA</name>
<evidence type="ECO:0000313" key="2">
    <source>
        <dbReference type="EMBL" id="ESQ44632.1"/>
    </source>
</evidence>
<dbReference type="InterPro" id="IPR017451">
    <property type="entry name" value="F-box-assoc_interact_dom"/>
</dbReference>
<dbReference type="Pfam" id="PF08268">
    <property type="entry name" value="FBA_3"/>
    <property type="match status" value="2"/>
</dbReference>
<protein>
    <recommendedName>
        <fullName evidence="1">F-box domain-containing protein</fullName>
    </recommendedName>
</protein>
<dbReference type="EMBL" id="KI517441">
    <property type="protein sequence ID" value="ESQ44632.1"/>
    <property type="molecule type" value="Genomic_DNA"/>
</dbReference>
<dbReference type="KEGG" id="eus:EUTSA_v10003347mg"/>
<feature type="domain" description="F-box" evidence="1">
    <location>
        <begin position="16"/>
        <end position="56"/>
    </location>
</feature>
<dbReference type="STRING" id="72664.V4LQ83"/>
<dbReference type="Proteomes" id="UP000030689">
    <property type="component" value="Unassembled WGS sequence"/>
</dbReference>
<dbReference type="PANTHER" id="PTHR31111:SF119">
    <property type="entry name" value="F-BOX DOMAIN-CONTAINING PROTEIN"/>
    <property type="match status" value="1"/>
</dbReference>
<gene>
    <name evidence="2" type="ORF">EUTSA_v10003347mg</name>
</gene>